<protein>
    <submittedName>
        <fullName evidence="2">Uncharacterized protein</fullName>
    </submittedName>
</protein>
<feature type="region of interest" description="Disordered" evidence="1">
    <location>
        <begin position="136"/>
        <end position="156"/>
    </location>
</feature>
<sequence length="156" mass="17704">MERIWATWYSSFGFIKVFLGCVPGTKTSPSIEVLVEQILLPLIVIIHTAMAEFHVGHCISWEHANPLNLARVIRMQRHEHQHHTRTVEDSSAAGNQHGRRIKHINFGRFWNPISQRASCFSSCLLLSNVLLKPEGNKTKQEKEEEDKGEVGVLLGV</sequence>
<name>A0AAQ3MRY3_VIGMU</name>
<evidence type="ECO:0000256" key="1">
    <source>
        <dbReference type="SAM" id="MobiDB-lite"/>
    </source>
</evidence>
<dbReference type="Proteomes" id="UP001374535">
    <property type="component" value="Chromosome 9"/>
</dbReference>
<evidence type="ECO:0000313" key="2">
    <source>
        <dbReference type="EMBL" id="WVY96272.1"/>
    </source>
</evidence>
<dbReference type="AlphaFoldDB" id="A0AAQ3MRY3"/>
<keyword evidence="3" id="KW-1185">Reference proteome</keyword>
<accession>A0AAQ3MRY3</accession>
<proteinExistence type="predicted"/>
<dbReference type="EMBL" id="CP144692">
    <property type="protein sequence ID" value="WVY96272.1"/>
    <property type="molecule type" value="Genomic_DNA"/>
</dbReference>
<reference evidence="2 3" key="1">
    <citation type="journal article" date="2023" name="Life. Sci Alliance">
        <title>Evolutionary insights into 3D genome organization and epigenetic landscape of Vigna mungo.</title>
        <authorList>
            <person name="Junaid A."/>
            <person name="Singh B."/>
            <person name="Bhatia S."/>
        </authorList>
    </citation>
    <scope>NUCLEOTIDE SEQUENCE [LARGE SCALE GENOMIC DNA]</scope>
    <source>
        <strain evidence="2">Urdbean</strain>
    </source>
</reference>
<gene>
    <name evidence="2" type="ORF">V8G54_028423</name>
</gene>
<organism evidence="2 3">
    <name type="scientific">Vigna mungo</name>
    <name type="common">Black gram</name>
    <name type="synonym">Phaseolus mungo</name>
    <dbReference type="NCBI Taxonomy" id="3915"/>
    <lineage>
        <taxon>Eukaryota</taxon>
        <taxon>Viridiplantae</taxon>
        <taxon>Streptophyta</taxon>
        <taxon>Embryophyta</taxon>
        <taxon>Tracheophyta</taxon>
        <taxon>Spermatophyta</taxon>
        <taxon>Magnoliopsida</taxon>
        <taxon>eudicotyledons</taxon>
        <taxon>Gunneridae</taxon>
        <taxon>Pentapetalae</taxon>
        <taxon>rosids</taxon>
        <taxon>fabids</taxon>
        <taxon>Fabales</taxon>
        <taxon>Fabaceae</taxon>
        <taxon>Papilionoideae</taxon>
        <taxon>50 kb inversion clade</taxon>
        <taxon>NPAAA clade</taxon>
        <taxon>indigoferoid/millettioid clade</taxon>
        <taxon>Phaseoleae</taxon>
        <taxon>Vigna</taxon>
    </lineage>
</organism>
<evidence type="ECO:0000313" key="3">
    <source>
        <dbReference type="Proteomes" id="UP001374535"/>
    </source>
</evidence>